<evidence type="ECO:0000256" key="11">
    <source>
        <dbReference type="PIRSR" id="PIRSR004682-4"/>
    </source>
</evidence>
<comment type="cofactor">
    <cofactor evidence="11">
        <name>Zn(2+)</name>
        <dbReference type="ChEBI" id="CHEBI:29105"/>
    </cofactor>
</comment>
<evidence type="ECO:0000256" key="4">
    <source>
        <dbReference type="ARBA" id="ARBA00022801"/>
    </source>
</evidence>
<evidence type="ECO:0000256" key="7">
    <source>
        <dbReference type="PIRNR" id="PIRNR004682"/>
    </source>
</evidence>
<feature type="binding site" evidence="9">
    <location>
        <begin position="50"/>
        <end position="53"/>
    </location>
    <ligand>
        <name>substrate</name>
    </ligand>
</feature>
<evidence type="ECO:0000256" key="6">
    <source>
        <dbReference type="ARBA" id="ARBA00031828"/>
    </source>
</evidence>
<dbReference type="InterPro" id="IPR023214">
    <property type="entry name" value="HAD_sf"/>
</dbReference>
<dbReference type="PIRSF" id="PIRSF004682">
    <property type="entry name" value="GmhB"/>
    <property type="match status" value="1"/>
</dbReference>
<feature type="active site" description="Nucleophile" evidence="8">
    <location>
        <position position="8"/>
    </location>
</feature>
<reference evidence="12 13" key="1">
    <citation type="journal article" date="2013" name="Genome Announc.">
        <title>Draft Genome Sequence of Sphingobium quisquiliarum Strain P25T, a Novel Hexachlorocyclohexane (HCH)-Degrading Bacterium Isolated from an HCH Dumpsite.</title>
        <authorList>
            <person name="Kumar Singh A."/>
            <person name="Sangwan N."/>
            <person name="Sharma A."/>
            <person name="Gupta V."/>
            <person name="Khurana J.P."/>
            <person name="Lal R."/>
        </authorList>
    </citation>
    <scope>NUCLEOTIDE SEQUENCE [LARGE SCALE GENOMIC DNA]</scope>
    <source>
        <strain evidence="12 13">P25</strain>
    </source>
</reference>
<feature type="binding site" evidence="11">
    <location>
        <position position="10"/>
    </location>
    <ligand>
        <name>Mg(2+)</name>
        <dbReference type="ChEBI" id="CHEBI:18420"/>
    </ligand>
</feature>
<comment type="cofactor">
    <cofactor evidence="11">
        <name>Mg(2+)</name>
        <dbReference type="ChEBI" id="CHEBI:18420"/>
    </cofactor>
</comment>
<evidence type="ECO:0000313" key="12">
    <source>
        <dbReference type="EMBL" id="EQB04475.1"/>
    </source>
</evidence>
<feature type="binding site" evidence="11">
    <location>
        <position position="126"/>
    </location>
    <ligand>
        <name>Mg(2+)</name>
        <dbReference type="ChEBI" id="CHEBI:18420"/>
    </ligand>
</feature>
<keyword evidence="3 11" id="KW-0479">Metal-binding</keyword>
<feature type="binding site" evidence="9">
    <location>
        <begin position="100"/>
        <end position="101"/>
    </location>
    <ligand>
        <name>substrate</name>
    </ligand>
</feature>
<dbReference type="GO" id="GO:0005737">
    <property type="term" value="C:cytoplasm"/>
    <property type="evidence" value="ECO:0007669"/>
    <property type="project" value="UniProtKB-SubCell"/>
</dbReference>
<sequence>MGAAVLLDRDGTINVDTGYVSDPACIRLEEGVIDGLRLLTAVGLPLIILSNQSGVGRGYFGLSDLVDVNHAIAKQLAAHDISVAGWYICPHAPGDDCNCRKPLPGLALHAAQDFSLDLRRCWMIGDKRSDLQLGDAVGASSILLLTGEGARHSDWAKATGKPICSDMVEAARLILAGSSYPATQLQAAR</sequence>
<keyword evidence="11" id="KW-0862">Zinc</keyword>
<dbReference type="InterPro" id="IPR004446">
    <property type="entry name" value="Heptose_bisP_phosphatase"/>
</dbReference>
<accession>T0HYN8</accession>
<evidence type="ECO:0000313" key="13">
    <source>
        <dbReference type="Proteomes" id="UP000015525"/>
    </source>
</evidence>
<dbReference type="CDD" id="cd07503">
    <property type="entry name" value="HAD_HisB-N"/>
    <property type="match status" value="1"/>
</dbReference>
<evidence type="ECO:0000256" key="1">
    <source>
        <dbReference type="ARBA" id="ARBA00004496"/>
    </source>
</evidence>
<feature type="site" description="Stabilizes the phosphoryl group" evidence="10">
    <location>
        <position position="50"/>
    </location>
</feature>
<protein>
    <recommendedName>
        <fullName evidence="6 7">D,D-heptose 1,7-bisphosphate phosphatase</fullName>
        <ecNumber evidence="7">3.1.3.-</ecNumber>
    </recommendedName>
</protein>
<feature type="binding site" evidence="11">
    <location>
        <position position="89"/>
    </location>
    <ligand>
        <name>Zn(2+)</name>
        <dbReference type="ChEBI" id="CHEBI:29105"/>
    </ligand>
</feature>
<dbReference type="SUPFAM" id="SSF56784">
    <property type="entry name" value="HAD-like"/>
    <property type="match status" value="1"/>
</dbReference>
<dbReference type="PATRIC" id="fig|1329909.3.peg.2662"/>
<feature type="active site" description="Proton donor" evidence="8">
    <location>
        <position position="10"/>
    </location>
</feature>
<keyword evidence="2 7" id="KW-0963">Cytoplasm</keyword>
<dbReference type="GO" id="GO:0046872">
    <property type="term" value="F:metal ion binding"/>
    <property type="evidence" value="ECO:0007669"/>
    <property type="project" value="UniProtKB-KW"/>
</dbReference>
<feature type="binding site" evidence="9">
    <location>
        <position position="127"/>
    </location>
    <ligand>
        <name>substrate</name>
    </ligand>
</feature>
<keyword evidence="5 7" id="KW-0119">Carbohydrate metabolism</keyword>
<proteinExistence type="inferred from homology"/>
<comment type="similarity">
    <text evidence="7">Belongs to the gmhB family.</text>
</comment>
<dbReference type="InterPro" id="IPR006549">
    <property type="entry name" value="HAD-SF_hydro_IIIA"/>
</dbReference>
<gene>
    <name evidence="12" type="ORF">L288_13865</name>
</gene>
<feature type="binding site" evidence="11">
    <location>
        <position position="127"/>
    </location>
    <ligand>
        <name>Mg(2+)</name>
        <dbReference type="ChEBI" id="CHEBI:18420"/>
    </ligand>
</feature>
<dbReference type="PANTHER" id="PTHR42891">
    <property type="entry name" value="D-GLYCERO-BETA-D-MANNO-HEPTOSE-1,7-BISPHOSPHATE 7-PHOSPHATASE"/>
    <property type="match status" value="1"/>
</dbReference>
<dbReference type="InterPro" id="IPR036412">
    <property type="entry name" value="HAD-like_sf"/>
</dbReference>
<feature type="binding site" evidence="11">
    <location>
        <position position="91"/>
    </location>
    <ligand>
        <name>Zn(2+)</name>
        <dbReference type="ChEBI" id="CHEBI:29105"/>
    </ligand>
</feature>
<keyword evidence="4 7" id="KW-0378">Hydrolase</keyword>
<dbReference type="PANTHER" id="PTHR42891:SF1">
    <property type="entry name" value="D-GLYCERO-BETA-D-MANNO-HEPTOSE-1,7-BISPHOSPHATE 7-PHOSPHATASE"/>
    <property type="match status" value="1"/>
</dbReference>
<dbReference type="GO" id="GO:0016791">
    <property type="term" value="F:phosphatase activity"/>
    <property type="evidence" value="ECO:0007669"/>
    <property type="project" value="InterPro"/>
</dbReference>
<dbReference type="NCBIfam" id="TIGR01656">
    <property type="entry name" value="Histidinol-ppas"/>
    <property type="match status" value="1"/>
</dbReference>
<organism evidence="12 13">
    <name type="scientific">Sphingobium quisquiliarum P25</name>
    <dbReference type="NCBI Taxonomy" id="1329909"/>
    <lineage>
        <taxon>Bacteria</taxon>
        <taxon>Pseudomonadati</taxon>
        <taxon>Pseudomonadota</taxon>
        <taxon>Alphaproteobacteria</taxon>
        <taxon>Sphingomonadales</taxon>
        <taxon>Sphingomonadaceae</taxon>
        <taxon>Sphingobium</taxon>
    </lineage>
</organism>
<evidence type="ECO:0000256" key="8">
    <source>
        <dbReference type="PIRSR" id="PIRSR004682-1"/>
    </source>
</evidence>
<dbReference type="Gene3D" id="3.40.50.1000">
    <property type="entry name" value="HAD superfamily/HAD-like"/>
    <property type="match status" value="1"/>
</dbReference>
<dbReference type="EC" id="3.1.3.-" evidence="7"/>
<feature type="binding site" evidence="9">
    <location>
        <begin position="16"/>
        <end position="19"/>
    </location>
    <ligand>
        <name>substrate</name>
    </ligand>
</feature>
<feature type="binding site" evidence="9">
    <location>
        <begin position="8"/>
        <end position="10"/>
    </location>
    <ligand>
        <name>substrate</name>
    </ligand>
</feature>
<evidence type="ECO:0000256" key="3">
    <source>
        <dbReference type="ARBA" id="ARBA00022723"/>
    </source>
</evidence>
<dbReference type="EMBL" id="ATHO01000128">
    <property type="protein sequence ID" value="EQB04475.1"/>
    <property type="molecule type" value="Genomic_DNA"/>
</dbReference>
<feature type="binding site" evidence="11">
    <location>
        <position position="99"/>
    </location>
    <ligand>
        <name>Zn(2+)</name>
        <dbReference type="ChEBI" id="CHEBI:29105"/>
    </ligand>
</feature>
<dbReference type="Proteomes" id="UP000015525">
    <property type="component" value="Unassembled WGS sequence"/>
</dbReference>
<feature type="site" description="Stabilizes the phosphoryl group" evidence="10">
    <location>
        <position position="101"/>
    </location>
</feature>
<dbReference type="NCBIfam" id="TIGR01662">
    <property type="entry name" value="HAD-SF-IIIA"/>
    <property type="match status" value="1"/>
</dbReference>
<comment type="caution">
    <text evidence="12">The sequence shown here is derived from an EMBL/GenBank/DDBJ whole genome shotgun (WGS) entry which is preliminary data.</text>
</comment>
<evidence type="ECO:0000256" key="10">
    <source>
        <dbReference type="PIRSR" id="PIRSR004682-3"/>
    </source>
</evidence>
<keyword evidence="13" id="KW-1185">Reference proteome</keyword>
<feature type="binding site" evidence="11">
    <location>
        <position position="97"/>
    </location>
    <ligand>
        <name>Zn(2+)</name>
        <dbReference type="ChEBI" id="CHEBI:29105"/>
    </ligand>
</feature>
<dbReference type="GO" id="GO:0005975">
    <property type="term" value="P:carbohydrate metabolic process"/>
    <property type="evidence" value="ECO:0007669"/>
    <property type="project" value="InterPro"/>
</dbReference>
<feature type="binding site" evidence="11">
    <location>
        <position position="8"/>
    </location>
    <ligand>
        <name>Mg(2+)</name>
        <dbReference type="ChEBI" id="CHEBI:18420"/>
    </ligand>
</feature>
<feature type="site" description="Contributes to substrate recognition" evidence="10">
    <location>
        <position position="100"/>
    </location>
</feature>
<dbReference type="Pfam" id="PF13242">
    <property type="entry name" value="Hydrolase_like"/>
    <property type="match status" value="1"/>
</dbReference>
<keyword evidence="11" id="KW-0460">Magnesium</keyword>
<dbReference type="AlphaFoldDB" id="T0HYN8"/>
<evidence type="ECO:0000256" key="9">
    <source>
        <dbReference type="PIRSR" id="PIRSR004682-2"/>
    </source>
</evidence>
<evidence type="ECO:0000256" key="5">
    <source>
        <dbReference type="ARBA" id="ARBA00023277"/>
    </source>
</evidence>
<dbReference type="InterPro" id="IPR006543">
    <property type="entry name" value="Histidinol-phos"/>
</dbReference>
<name>T0HYN8_9SPHN</name>
<comment type="subcellular location">
    <subcellularLocation>
        <location evidence="1 7">Cytoplasm</location>
    </subcellularLocation>
</comment>
<evidence type="ECO:0000256" key="2">
    <source>
        <dbReference type="ARBA" id="ARBA00022490"/>
    </source>
</evidence>